<evidence type="ECO:0000259" key="18">
    <source>
        <dbReference type="PROSITE" id="PS51447"/>
    </source>
</evidence>
<dbReference type="SMART" id="SM00874">
    <property type="entry name" value="B5"/>
    <property type="match status" value="1"/>
</dbReference>
<keyword evidence="11 16" id="KW-0694">RNA-binding</keyword>
<dbReference type="NCBIfam" id="NF045760">
    <property type="entry name" value="YtpR"/>
    <property type="match status" value="1"/>
</dbReference>
<dbReference type="Pfam" id="PF01588">
    <property type="entry name" value="tRNA_bind"/>
    <property type="match status" value="1"/>
</dbReference>
<evidence type="ECO:0000256" key="15">
    <source>
        <dbReference type="HAMAP-Rule" id="MF_00283"/>
    </source>
</evidence>
<feature type="domain" description="FDX-ACB" evidence="18">
    <location>
        <begin position="704"/>
        <end position="796"/>
    </location>
</feature>
<dbReference type="InterPro" id="IPR004532">
    <property type="entry name" value="Phe-tRNA-ligase_IIc_bsu_bact"/>
</dbReference>
<evidence type="ECO:0000256" key="5">
    <source>
        <dbReference type="ARBA" id="ARBA00022555"/>
    </source>
</evidence>
<dbReference type="InterPro" id="IPR009061">
    <property type="entry name" value="DNA-bd_dom_put_sf"/>
</dbReference>
<dbReference type="InterPro" id="IPR045864">
    <property type="entry name" value="aa-tRNA-synth_II/BPL/LPL"/>
</dbReference>
<evidence type="ECO:0000256" key="10">
    <source>
        <dbReference type="ARBA" id="ARBA00022842"/>
    </source>
</evidence>
<dbReference type="STRING" id="180163.SAMN02745174_01945"/>
<feature type="domain" description="TRNA-binding" evidence="17">
    <location>
        <begin position="39"/>
        <end position="148"/>
    </location>
</feature>
<evidence type="ECO:0000256" key="4">
    <source>
        <dbReference type="ARBA" id="ARBA00022490"/>
    </source>
</evidence>
<dbReference type="PANTHER" id="PTHR10947">
    <property type="entry name" value="PHENYLALANYL-TRNA SYNTHETASE BETA CHAIN AND LEUCINE-RICH REPEAT-CONTAINING PROTEIN 47"/>
    <property type="match status" value="1"/>
</dbReference>
<feature type="binding site" evidence="15">
    <location>
        <position position="466"/>
    </location>
    <ligand>
        <name>Mg(2+)</name>
        <dbReference type="ChEBI" id="CHEBI:18420"/>
        <note>shared with alpha subunit</note>
    </ligand>
</feature>
<evidence type="ECO:0000313" key="20">
    <source>
        <dbReference type="EMBL" id="SJZ92177.1"/>
    </source>
</evidence>
<dbReference type="EMBL" id="FUWX01000015">
    <property type="protein sequence ID" value="SJZ92177.1"/>
    <property type="molecule type" value="Genomic_DNA"/>
</dbReference>
<evidence type="ECO:0000256" key="14">
    <source>
        <dbReference type="ARBA" id="ARBA00049255"/>
    </source>
</evidence>
<dbReference type="Pfam" id="PF03147">
    <property type="entry name" value="FDX-ACB"/>
    <property type="match status" value="1"/>
</dbReference>
<keyword evidence="12 15" id="KW-0648">Protein biosynthesis</keyword>
<keyword evidence="10 15" id="KW-0460">Magnesium</keyword>
<evidence type="ECO:0000256" key="7">
    <source>
        <dbReference type="ARBA" id="ARBA00022723"/>
    </source>
</evidence>
<dbReference type="PROSITE" id="PS51483">
    <property type="entry name" value="B5"/>
    <property type="match status" value="1"/>
</dbReference>
<dbReference type="FunFam" id="2.40.50.140:FF:000045">
    <property type="entry name" value="Phenylalanine--tRNA ligase beta subunit"/>
    <property type="match status" value="1"/>
</dbReference>
<dbReference type="InterPro" id="IPR005121">
    <property type="entry name" value="Fdx_antiC-bd"/>
</dbReference>
<proteinExistence type="inferred from homology"/>
<dbReference type="PROSITE" id="PS51447">
    <property type="entry name" value="FDX_ACB"/>
    <property type="match status" value="1"/>
</dbReference>
<evidence type="ECO:0000256" key="2">
    <source>
        <dbReference type="ARBA" id="ARBA00008653"/>
    </source>
</evidence>
<keyword evidence="21" id="KW-1185">Reference proteome</keyword>
<dbReference type="Pfam" id="PF03484">
    <property type="entry name" value="B5"/>
    <property type="match status" value="1"/>
</dbReference>
<dbReference type="Pfam" id="PF03483">
    <property type="entry name" value="B3_4"/>
    <property type="match status" value="1"/>
</dbReference>
<dbReference type="FunFam" id="3.50.40.10:FF:000001">
    <property type="entry name" value="Phenylalanine--tRNA ligase beta subunit"/>
    <property type="match status" value="1"/>
</dbReference>
<dbReference type="GO" id="GO:0005524">
    <property type="term" value="F:ATP binding"/>
    <property type="evidence" value="ECO:0007669"/>
    <property type="project" value="UniProtKB-UniRule"/>
</dbReference>
<dbReference type="EC" id="6.1.1.20" evidence="15"/>
<keyword evidence="9 15" id="KW-0067">ATP-binding</keyword>
<evidence type="ECO:0000259" key="19">
    <source>
        <dbReference type="PROSITE" id="PS51483"/>
    </source>
</evidence>
<dbReference type="InterPro" id="IPR005146">
    <property type="entry name" value="B3/B4_tRNA-bd"/>
</dbReference>
<evidence type="ECO:0000256" key="11">
    <source>
        <dbReference type="ARBA" id="ARBA00022884"/>
    </source>
</evidence>
<dbReference type="InterPro" id="IPR036690">
    <property type="entry name" value="Fdx_antiC-bd_sf"/>
</dbReference>
<keyword evidence="6 15" id="KW-0436">Ligase</keyword>
<evidence type="ECO:0000256" key="1">
    <source>
        <dbReference type="ARBA" id="ARBA00004496"/>
    </source>
</evidence>
<dbReference type="InterPro" id="IPR012340">
    <property type="entry name" value="NA-bd_OB-fold"/>
</dbReference>
<dbReference type="InterPro" id="IPR002547">
    <property type="entry name" value="tRNA-bd_dom"/>
</dbReference>
<protein>
    <recommendedName>
        <fullName evidence="15">Phenylalanine--tRNA ligase beta subunit</fullName>
        <ecNumber evidence="15">6.1.1.20</ecNumber>
    </recommendedName>
    <alternativeName>
        <fullName evidence="15">Phenylalanyl-tRNA synthetase beta subunit</fullName>
        <shortName evidence="15">PheRS</shortName>
    </alternativeName>
</protein>
<feature type="binding site" evidence="15">
    <location>
        <position position="467"/>
    </location>
    <ligand>
        <name>Mg(2+)</name>
        <dbReference type="ChEBI" id="CHEBI:18420"/>
        <note>shared with alpha subunit</note>
    </ligand>
</feature>
<dbReference type="CDD" id="cd00769">
    <property type="entry name" value="PheRS_beta_core"/>
    <property type="match status" value="1"/>
</dbReference>
<dbReference type="Gene3D" id="2.40.50.140">
    <property type="entry name" value="Nucleic acid-binding proteins"/>
    <property type="match status" value="1"/>
</dbReference>
<dbReference type="AlphaFoldDB" id="A0A1T4PLS1"/>
<dbReference type="InterPro" id="IPR020825">
    <property type="entry name" value="Phe-tRNA_synthase-like_B3/B4"/>
</dbReference>
<dbReference type="GO" id="GO:0000049">
    <property type="term" value="F:tRNA binding"/>
    <property type="evidence" value="ECO:0007669"/>
    <property type="project" value="UniProtKB-UniRule"/>
</dbReference>
<dbReference type="SUPFAM" id="SSF50249">
    <property type="entry name" value="Nucleic acid-binding proteins"/>
    <property type="match status" value="1"/>
</dbReference>
<evidence type="ECO:0000256" key="9">
    <source>
        <dbReference type="ARBA" id="ARBA00022840"/>
    </source>
</evidence>
<comment type="subcellular location">
    <subcellularLocation>
        <location evidence="1 15">Cytoplasm</location>
    </subcellularLocation>
</comment>
<dbReference type="SUPFAM" id="SSF54991">
    <property type="entry name" value="Anticodon-binding domain of PheRS"/>
    <property type="match status" value="1"/>
</dbReference>
<evidence type="ECO:0000256" key="8">
    <source>
        <dbReference type="ARBA" id="ARBA00022741"/>
    </source>
</evidence>
<keyword evidence="7 15" id="KW-0479">Metal-binding</keyword>
<feature type="domain" description="B5" evidence="19">
    <location>
        <begin position="403"/>
        <end position="479"/>
    </location>
</feature>
<dbReference type="Gene3D" id="3.30.70.380">
    <property type="entry name" value="Ferrodoxin-fold anticodon-binding domain"/>
    <property type="match status" value="1"/>
</dbReference>
<organism evidence="20 21">
    <name type="scientific">Cetobacterium ceti</name>
    <dbReference type="NCBI Taxonomy" id="180163"/>
    <lineage>
        <taxon>Bacteria</taxon>
        <taxon>Fusobacteriati</taxon>
        <taxon>Fusobacteriota</taxon>
        <taxon>Fusobacteriia</taxon>
        <taxon>Fusobacteriales</taxon>
        <taxon>Fusobacteriaceae</taxon>
        <taxon>Cetobacterium</taxon>
    </lineage>
</organism>
<dbReference type="PANTHER" id="PTHR10947:SF0">
    <property type="entry name" value="PHENYLALANINE--TRNA LIGASE BETA SUBUNIT"/>
    <property type="match status" value="1"/>
</dbReference>
<name>A0A1T4PLS1_9FUSO</name>
<keyword evidence="8 15" id="KW-0547">Nucleotide-binding</keyword>
<evidence type="ECO:0000256" key="6">
    <source>
        <dbReference type="ARBA" id="ARBA00022598"/>
    </source>
</evidence>
<dbReference type="GO" id="GO:0009328">
    <property type="term" value="C:phenylalanine-tRNA ligase complex"/>
    <property type="evidence" value="ECO:0007669"/>
    <property type="project" value="TreeGrafter"/>
</dbReference>
<dbReference type="Pfam" id="PF17759">
    <property type="entry name" value="tRNA_synthFbeta"/>
    <property type="match status" value="1"/>
</dbReference>
<dbReference type="PROSITE" id="PS50886">
    <property type="entry name" value="TRBD"/>
    <property type="match status" value="1"/>
</dbReference>
<dbReference type="Proteomes" id="UP000191153">
    <property type="component" value="Unassembled WGS sequence"/>
</dbReference>
<dbReference type="HAMAP" id="MF_00283">
    <property type="entry name" value="Phe_tRNA_synth_beta1"/>
    <property type="match status" value="1"/>
</dbReference>
<keyword evidence="5 16" id="KW-0820">tRNA-binding</keyword>
<dbReference type="GO" id="GO:0000287">
    <property type="term" value="F:magnesium ion binding"/>
    <property type="evidence" value="ECO:0007669"/>
    <property type="project" value="UniProtKB-UniRule"/>
</dbReference>
<dbReference type="RefSeq" id="WP_078694409.1">
    <property type="nucleotide sequence ID" value="NZ_FUWX01000015.1"/>
</dbReference>
<comment type="similarity">
    <text evidence="2 15">Belongs to the phenylalanyl-tRNA synthetase beta subunit family. Type 1 subfamily.</text>
</comment>
<dbReference type="SUPFAM" id="SSF55681">
    <property type="entry name" value="Class II aaRS and biotin synthetases"/>
    <property type="match status" value="1"/>
</dbReference>
<evidence type="ECO:0000256" key="3">
    <source>
        <dbReference type="ARBA" id="ARBA00011209"/>
    </source>
</evidence>
<comment type="cofactor">
    <cofactor evidence="15">
        <name>Mg(2+)</name>
        <dbReference type="ChEBI" id="CHEBI:18420"/>
    </cofactor>
    <text evidence="15">Binds 2 magnesium ions per tetramer.</text>
</comment>
<comment type="catalytic activity">
    <reaction evidence="14 15">
        <text>tRNA(Phe) + L-phenylalanine + ATP = L-phenylalanyl-tRNA(Phe) + AMP + diphosphate + H(+)</text>
        <dbReference type="Rhea" id="RHEA:19413"/>
        <dbReference type="Rhea" id="RHEA-COMP:9668"/>
        <dbReference type="Rhea" id="RHEA-COMP:9699"/>
        <dbReference type="ChEBI" id="CHEBI:15378"/>
        <dbReference type="ChEBI" id="CHEBI:30616"/>
        <dbReference type="ChEBI" id="CHEBI:33019"/>
        <dbReference type="ChEBI" id="CHEBI:58095"/>
        <dbReference type="ChEBI" id="CHEBI:78442"/>
        <dbReference type="ChEBI" id="CHEBI:78531"/>
        <dbReference type="ChEBI" id="CHEBI:456215"/>
        <dbReference type="EC" id="6.1.1.20"/>
    </reaction>
</comment>
<dbReference type="SUPFAM" id="SSF56037">
    <property type="entry name" value="PheT/TilS domain"/>
    <property type="match status" value="1"/>
</dbReference>
<feature type="binding site" evidence="15">
    <location>
        <position position="457"/>
    </location>
    <ligand>
        <name>Mg(2+)</name>
        <dbReference type="ChEBI" id="CHEBI:18420"/>
        <note>shared with alpha subunit</note>
    </ligand>
</feature>
<dbReference type="Gene3D" id="3.30.930.10">
    <property type="entry name" value="Bira Bifunctional Protein, Domain 2"/>
    <property type="match status" value="1"/>
</dbReference>
<evidence type="ECO:0000313" key="21">
    <source>
        <dbReference type="Proteomes" id="UP000191153"/>
    </source>
</evidence>
<dbReference type="OrthoDB" id="9805455at2"/>
<evidence type="ECO:0000256" key="13">
    <source>
        <dbReference type="ARBA" id="ARBA00023146"/>
    </source>
</evidence>
<dbReference type="SUPFAM" id="SSF46955">
    <property type="entry name" value="Putative DNA-binding domain"/>
    <property type="match status" value="1"/>
</dbReference>
<evidence type="ECO:0000259" key="17">
    <source>
        <dbReference type="PROSITE" id="PS50886"/>
    </source>
</evidence>
<keyword evidence="13 15" id="KW-0030">Aminoacyl-tRNA synthetase</keyword>
<sequence length="797" mass="89598">MLISLDWLKQYVDIKEDIKQLENTLTMIGQEVEAIDIQGKDLENVVIGQVIEYGKHPEADKLTLLKVNVGEEEPLQIVCGAPNHKLGDKVVVAKIGAVLPGDFKIKKSKIRGVESFGMLCSEVELGLGEDGDGIIILPETATVGQEYREYAGLDDVVFELEITPNRPDCLSHIGIAREVAAYYGRKVKYPDYTVSEIIESINNNHVSTRIEDKERCKRFAGRIIKNVTVQESPEWLKKRVRSMGLKPVNNIVDITNFILFEYNQPLHAYDMEKIEGKQLVVRAATPGEKIVTLDGMERELNNGELVVADENKVLAIAGIMGGENSKVTEDTKTIFLEVAYFTPENIRRTSKNIGLASDSSYRFERGLDIENVPEVLDRAAALIAELTGGEILHGVMDKYTEKYEKIEIPLNIPRLRAFMGKDIPHDTVGTILTNLGLGIKTLDQNTLLVTPPSYRGDLSRPEDLYEEVIRIYGFENIEDKMPVEEITPGKEDKGIAIVGRAKNVLAKVGLQEVINYSFVSKEAIEVLGITEPTMVISNPISEDMSVMRPTLRYSLLGNIRDNLNRNQNDLRFFEVSKVFKPGEEGLAEETYRVAMALAGKEDKTLWNPKPEAYDFFSLKGFVEKFLEYMGISRYQLTRSEDKNFHPGRSADIKIGKFVIGTFGEVHPDVAEAMGIKKERAYIAELDLTMMMQYMGNTVKYERIVKYPEVTRDLAIVLDTDVLVGAMIDSIKKTSNFIEKVELFDIYQGDKIEEGKKSVAISIVLRKKDGTLEENEINTTVEKILGLIKKSYNGEIRQ</sequence>
<dbReference type="InterPro" id="IPR041616">
    <property type="entry name" value="PheRS_beta_core"/>
</dbReference>
<keyword evidence="4 15" id="KW-0963">Cytoplasm</keyword>
<dbReference type="FunFam" id="3.30.70.380:FF:000001">
    <property type="entry name" value="Phenylalanine--tRNA ligase beta subunit"/>
    <property type="match status" value="1"/>
</dbReference>
<dbReference type="InterPro" id="IPR045060">
    <property type="entry name" value="Phe-tRNA-ligase_IIc_bsu"/>
</dbReference>
<comment type="subunit">
    <text evidence="3 15">Tetramer of two alpha and two beta subunits.</text>
</comment>
<evidence type="ECO:0000256" key="16">
    <source>
        <dbReference type="PROSITE-ProRule" id="PRU00209"/>
    </source>
</evidence>
<gene>
    <name evidence="15" type="primary">pheT</name>
    <name evidence="20" type="ORF">SAMN02745174_01945</name>
</gene>
<evidence type="ECO:0000256" key="12">
    <source>
        <dbReference type="ARBA" id="ARBA00022917"/>
    </source>
</evidence>
<dbReference type="GO" id="GO:0006432">
    <property type="term" value="P:phenylalanyl-tRNA aminoacylation"/>
    <property type="evidence" value="ECO:0007669"/>
    <property type="project" value="UniProtKB-UniRule"/>
</dbReference>
<dbReference type="SMART" id="SM00873">
    <property type="entry name" value="B3_4"/>
    <property type="match status" value="1"/>
</dbReference>
<dbReference type="SMART" id="SM00896">
    <property type="entry name" value="FDX-ACB"/>
    <property type="match status" value="1"/>
</dbReference>
<accession>A0A1T4PLS1</accession>
<dbReference type="Gene3D" id="3.50.40.10">
    <property type="entry name" value="Phenylalanyl-trna Synthetase, Chain B, domain 3"/>
    <property type="match status" value="1"/>
</dbReference>
<dbReference type="GO" id="GO:0004826">
    <property type="term" value="F:phenylalanine-tRNA ligase activity"/>
    <property type="evidence" value="ECO:0007669"/>
    <property type="project" value="UniProtKB-UniRule"/>
</dbReference>
<dbReference type="Gene3D" id="3.30.56.10">
    <property type="match status" value="2"/>
</dbReference>
<reference evidence="20 21" key="1">
    <citation type="submission" date="2017-02" db="EMBL/GenBank/DDBJ databases">
        <authorList>
            <person name="Peterson S.W."/>
        </authorList>
    </citation>
    <scope>NUCLEOTIDE SEQUENCE [LARGE SCALE GENOMIC DNA]</scope>
    <source>
        <strain evidence="20 21">ATCC 700028</strain>
    </source>
</reference>
<dbReference type="NCBIfam" id="TIGR00472">
    <property type="entry name" value="pheT_bact"/>
    <property type="match status" value="1"/>
</dbReference>
<dbReference type="InterPro" id="IPR033714">
    <property type="entry name" value="tRNA_bind_bactPheRS"/>
</dbReference>
<dbReference type="CDD" id="cd02796">
    <property type="entry name" value="tRNA_bind_bactPheRS"/>
    <property type="match status" value="1"/>
</dbReference>
<feature type="binding site" evidence="15">
    <location>
        <position position="463"/>
    </location>
    <ligand>
        <name>Mg(2+)</name>
        <dbReference type="ChEBI" id="CHEBI:18420"/>
        <note>shared with alpha subunit</note>
    </ligand>
</feature>
<dbReference type="InterPro" id="IPR005147">
    <property type="entry name" value="tRNA_synthase_B5-dom"/>
</dbReference>